<dbReference type="EMBL" id="CP104064">
    <property type="protein sequence ID" value="WAH37814.1"/>
    <property type="molecule type" value="Genomic_DNA"/>
</dbReference>
<sequence length="170" mass="18243">MYFAAFLNLQNKTCLVVGGGKVAERRIGKLVRAGAKVTVVSPDLTATLAEWAEQGVIVHRDRQYQAADLAGAQLVFAATNVREVNDRVTDDAKRQGVWVNVADNPDACDFIVPSVVEQPSVHIAISTLGASPSTTKALREALEADLADGGRRFYEQLEHLRGKGLGAGNE</sequence>
<dbReference type="PANTHER" id="PTHR35330:SF1">
    <property type="entry name" value="SIROHEME BIOSYNTHESIS PROTEIN MET8"/>
    <property type="match status" value="1"/>
</dbReference>
<dbReference type="Pfam" id="PF13241">
    <property type="entry name" value="NAD_binding_7"/>
    <property type="match status" value="1"/>
</dbReference>
<keyword evidence="8" id="KW-1185">Reference proteome</keyword>
<organism evidence="7 8">
    <name type="scientific">Alicyclobacillus dauci</name>
    <dbReference type="NCBI Taxonomy" id="1475485"/>
    <lineage>
        <taxon>Bacteria</taxon>
        <taxon>Bacillati</taxon>
        <taxon>Bacillota</taxon>
        <taxon>Bacilli</taxon>
        <taxon>Bacillales</taxon>
        <taxon>Alicyclobacillaceae</taxon>
        <taxon>Alicyclobacillus</taxon>
    </lineage>
</organism>
<evidence type="ECO:0000256" key="4">
    <source>
        <dbReference type="ARBA" id="ARBA00023027"/>
    </source>
</evidence>
<evidence type="ECO:0000256" key="1">
    <source>
        <dbReference type="ARBA" id="ARBA00005010"/>
    </source>
</evidence>
<dbReference type="PANTHER" id="PTHR35330">
    <property type="entry name" value="SIROHEME BIOSYNTHESIS PROTEIN MET8"/>
    <property type="match status" value="1"/>
</dbReference>
<reference evidence="7" key="1">
    <citation type="submission" date="2022-08" db="EMBL/GenBank/DDBJ databases">
        <title>Alicyclobacillus dauci DSM2870, complete genome.</title>
        <authorList>
            <person name="Wang Q."/>
            <person name="Cai R."/>
            <person name="Wang Z."/>
        </authorList>
    </citation>
    <scope>NUCLEOTIDE SEQUENCE</scope>
    <source>
        <strain evidence="7">DSM 28700</strain>
    </source>
</reference>
<dbReference type="EC" id="1.3.1.76" evidence="2"/>
<dbReference type="InterPro" id="IPR036291">
    <property type="entry name" value="NAD(P)-bd_dom_sf"/>
</dbReference>
<evidence type="ECO:0000256" key="2">
    <source>
        <dbReference type="ARBA" id="ARBA00012400"/>
    </source>
</evidence>
<dbReference type="Proteomes" id="UP001164803">
    <property type="component" value="Chromosome"/>
</dbReference>
<name>A0ABY6Z6B5_9BACL</name>
<comment type="pathway">
    <text evidence="1">Porphyrin-containing compound metabolism; siroheme biosynthesis; sirohydrochlorin from precorrin-2: step 1/1.</text>
</comment>
<comment type="catalytic activity">
    <reaction evidence="6">
        <text>precorrin-2 + NAD(+) = sirohydrochlorin + NADH + 2 H(+)</text>
        <dbReference type="Rhea" id="RHEA:15613"/>
        <dbReference type="ChEBI" id="CHEBI:15378"/>
        <dbReference type="ChEBI" id="CHEBI:57540"/>
        <dbReference type="ChEBI" id="CHEBI:57945"/>
        <dbReference type="ChEBI" id="CHEBI:58351"/>
        <dbReference type="ChEBI" id="CHEBI:58827"/>
        <dbReference type="EC" id="1.3.1.76"/>
    </reaction>
</comment>
<dbReference type="Gene3D" id="3.30.160.110">
    <property type="entry name" value="Siroheme synthase, domain 2"/>
    <property type="match status" value="1"/>
</dbReference>
<evidence type="ECO:0000256" key="6">
    <source>
        <dbReference type="ARBA" id="ARBA00047561"/>
    </source>
</evidence>
<keyword evidence="3" id="KW-0560">Oxidoreductase</keyword>
<keyword evidence="4" id="KW-0520">NAD</keyword>
<evidence type="ECO:0000256" key="3">
    <source>
        <dbReference type="ARBA" id="ARBA00023002"/>
    </source>
</evidence>
<dbReference type="SUPFAM" id="SSF51735">
    <property type="entry name" value="NAD(P)-binding Rossmann-fold domains"/>
    <property type="match status" value="1"/>
</dbReference>
<gene>
    <name evidence="7" type="ORF">NZD86_04730</name>
</gene>
<dbReference type="NCBIfam" id="TIGR01470">
    <property type="entry name" value="cysG_Nterm"/>
    <property type="match status" value="1"/>
</dbReference>
<dbReference type="InterPro" id="IPR028161">
    <property type="entry name" value="Met8-like"/>
</dbReference>
<proteinExistence type="predicted"/>
<evidence type="ECO:0000313" key="8">
    <source>
        <dbReference type="Proteomes" id="UP001164803"/>
    </source>
</evidence>
<keyword evidence="5" id="KW-0627">Porphyrin biosynthesis</keyword>
<dbReference type="Gene3D" id="3.40.50.720">
    <property type="entry name" value="NAD(P)-binding Rossmann-like Domain"/>
    <property type="match status" value="1"/>
</dbReference>
<evidence type="ECO:0000256" key="5">
    <source>
        <dbReference type="ARBA" id="ARBA00023244"/>
    </source>
</evidence>
<dbReference type="SUPFAM" id="SSF75615">
    <property type="entry name" value="Siroheme synthase middle domains-like"/>
    <property type="match status" value="1"/>
</dbReference>
<accession>A0ABY6Z6B5</accession>
<dbReference type="InterPro" id="IPR006367">
    <property type="entry name" value="Sirohaem_synthase_N"/>
</dbReference>
<dbReference type="RefSeq" id="WP_268045341.1">
    <property type="nucleotide sequence ID" value="NZ_CP104064.1"/>
</dbReference>
<evidence type="ECO:0000313" key="7">
    <source>
        <dbReference type="EMBL" id="WAH37814.1"/>
    </source>
</evidence>
<protein>
    <recommendedName>
        <fullName evidence="2">precorrin-2 dehydrogenase</fullName>
        <ecNumber evidence="2">1.3.1.76</ecNumber>
    </recommendedName>
</protein>